<proteinExistence type="inferred from homology"/>
<dbReference type="Gene3D" id="2.60.40.790">
    <property type="match status" value="1"/>
</dbReference>
<name>A0A3L7JYM1_9BACI</name>
<comment type="caution">
    <text evidence="4">The sequence shown here is derived from an EMBL/GenBank/DDBJ whole genome shotgun (WGS) entry which is preliminary data.</text>
</comment>
<keyword evidence="5" id="KW-1185">Reference proteome</keyword>
<dbReference type="Pfam" id="PF00011">
    <property type="entry name" value="HSP20"/>
    <property type="match status" value="1"/>
</dbReference>
<dbReference type="SUPFAM" id="SSF49764">
    <property type="entry name" value="HSP20-like chaperones"/>
    <property type="match status" value="1"/>
</dbReference>
<dbReference type="Proteomes" id="UP000276770">
    <property type="component" value="Unassembled WGS sequence"/>
</dbReference>
<evidence type="ECO:0000313" key="5">
    <source>
        <dbReference type="Proteomes" id="UP000276770"/>
    </source>
</evidence>
<accession>A0A3L7JYM1</accession>
<evidence type="ECO:0000313" key="4">
    <source>
        <dbReference type="EMBL" id="RLQ95395.1"/>
    </source>
</evidence>
<dbReference type="InterPro" id="IPR031107">
    <property type="entry name" value="Small_HSP"/>
</dbReference>
<dbReference type="EMBL" id="RCVZ01000006">
    <property type="protein sequence ID" value="RLQ95395.1"/>
    <property type="molecule type" value="Genomic_DNA"/>
</dbReference>
<feature type="domain" description="SHSP" evidence="3">
    <location>
        <begin position="49"/>
        <end position="163"/>
    </location>
</feature>
<dbReference type="PROSITE" id="PS01031">
    <property type="entry name" value="SHSP"/>
    <property type="match status" value="1"/>
</dbReference>
<comment type="similarity">
    <text evidence="1 2">Belongs to the small heat shock protein (HSP20) family.</text>
</comment>
<dbReference type="CDD" id="cd06464">
    <property type="entry name" value="ACD_sHsps-like"/>
    <property type="match status" value="1"/>
</dbReference>
<evidence type="ECO:0000259" key="3">
    <source>
        <dbReference type="PROSITE" id="PS01031"/>
    </source>
</evidence>
<dbReference type="PANTHER" id="PTHR11527">
    <property type="entry name" value="HEAT-SHOCK PROTEIN 20 FAMILY MEMBER"/>
    <property type="match status" value="1"/>
</dbReference>
<evidence type="ECO:0000256" key="1">
    <source>
        <dbReference type="PROSITE-ProRule" id="PRU00285"/>
    </source>
</evidence>
<protein>
    <submittedName>
        <fullName evidence="4">Hsp20/alpha crystallin family protein</fullName>
    </submittedName>
</protein>
<dbReference type="InterPro" id="IPR002068">
    <property type="entry name" value="A-crystallin/Hsp20_dom"/>
</dbReference>
<dbReference type="OrthoDB" id="2861948at2"/>
<gene>
    <name evidence="4" type="ORF">D9X91_10170</name>
</gene>
<dbReference type="InterPro" id="IPR008978">
    <property type="entry name" value="HSP20-like_chaperone"/>
</dbReference>
<sequence length="163" mass="19434">MDMEKLKQWLDLTKQYQSENFWHQVFDQSTASDELFGAFPQSADQKREVFQGNSTFPLCDVYEKDDLFIIEVEVPGLKKDQIEITYEEKYILIRSAFRNFQPSIRYHKKERLNKAFEKKIFLPYEMKAHSIKSSIQNGVLTIQCPFQRHQNKMSIQIDEVEEP</sequence>
<organism evidence="4 5">
    <name type="scientific">Falsibacillus albus</name>
    <dbReference type="NCBI Taxonomy" id="2478915"/>
    <lineage>
        <taxon>Bacteria</taxon>
        <taxon>Bacillati</taxon>
        <taxon>Bacillota</taxon>
        <taxon>Bacilli</taxon>
        <taxon>Bacillales</taxon>
        <taxon>Bacillaceae</taxon>
        <taxon>Falsibacillus</taxon>
    </lineage>
</organism>
<evidence type="ECO:0000256" key="2">
    <source>
        <dbReference type="RuleBase" id="RU003616"/>
    </source>
</evidence>
<dbReference type="RefSeq" id="WP_121680510.1">
    <property type="nucleotide sequence ID" value="NZ_RCVZ01000006.1"/>
</dbReference>
<dbReference type="AlphaFoldDB" id="A0A3L7JYM1"/>
<reference evidence="4 5" key="1">
    <citation type="submission" date="2018-10" db="EMBL/GenBank/DDBJ databases">
        <title>Falsibacillus sp. genome draft.</title>
        <authorList>
            <person name="Shi S."/>
        </authorList>
    </citation>
    <scope>NUCLEOTIDE SEQUENCE [LARGE SCALE GENOMIC DNA]</scope>
    <source>
        <strain evidence="4 5">GY 10110</strain>
    </source>
</reference>